<proteinExistence type="inferred from homology"/>
<evidence type="ECO:0000313" key="6">
    <source>
        <dbReference type="EMBL" id="ENN94958.1"/>
    </source>
</evidence>
<dbReference type="GO" id="GO:0033281">
    <property type="term" value="C:TAT protein transport complex"/>
    <property type="evidence" value="ECO:0007669"/>
    <property type="project" value="UniProtKB-UniRule"/>
</dbReference>
<feature type="transmembrane region" description="Helical" evidence="5">
    <location>
        <begin position="240"/>
        <end position="260"/>
    </location>
</feature>
<evidence type="ECO:0000256" key="4">
    <source>
        <dbReference type="ARBA" id="ARBA00023136"/>
    </source>
</evidence>
<dbReference type="NCBIfam" id="TIGR00945">
    <property type="entry name" value="tatC"/>
    <property type="match status" value="1"/>
</dbReference>
<comment type="subcellular location">
    <subcellularLocation>
        <location evidence="5">Cell membrane</location>
        <topology evidence="5">Multi-pass membrane protein</topology>
    </subcellularLocation>
    <subcellularLocation>
        <location evidence="1">Membrane</location>
        <topology evidence="1">Multi-pass membrane protein</topology>
    </subcellularLocation>
</comment>
<keyword evidence="4 5" id="KW-0472">Membrane</keyword>
<comment type="subunit">
    <text evidence="5">The Tat system comprises two distinct complexes: a TatABC complex, containing multiple copies of TatA, TatB and TatC subunits, and a separate TatA complex, containing only TatA subunits. Substrates initially bind to the TatABC complex, which probably triggers association of the separate TatA complex to form the active translocon.</text>
</comment>
<protein>
    <recommendedName>
        <fullName evidence="5">Sec-independent protein translocase protein TatC</fullName>
    </recommendedName>
</protein>
<feature type="transmembrane region" description="Helical" evidence="5">
    <location>
        <begin position="119"/>
        <end position="148"/>
    </location>
</feature>
<dbReference type="EMBL" id="AGWD01000010">
    <property type="protein sequence ID" value="ENN94958.1"/>
    <property type="molecule type" value="Genomic_DNA"/>
</dbReference>
<dbReference type="PRINTS" id="PR01840">
    <property type="entry name" value="TATCFAMILY"/>
</dbReference>
<dbReference type="RefSeq" id="WP_010705046.1">
    <property type="nucleotide sequence ID" value="NZ_KB915632.1"/>
</dbReference>
<dbReference type="Pfam" id="PF00902">
    <property type="entry name" value="TatC"/>
    <property type="match status" value="1"/>
</dbReference>
<evidence type="ECO:0000256" key="5">
    <source>
        <dbReference type="HAMAP-Rule" id="MF_00902"/>
    </source>
</evidence>
<keyword evidence="5" id="KW-1003">Cell membrane</keyword>
<feature type="transmembrane region" description="Helical" evidence="5">
    <location>
        <begin position="212"/>
        <end position="234"/>
    </location>
</feature>
<dbReference type="GO" id="GO:0065002">
    <property type="term" value="P:intracellular protein transmembrane transport"/>
    <property type="evidence" value="ECO:0007669"/>
    <property type="project" value="TreeGrafter"/>
</dbReference>
<dbReference type="HAMAP" id="MF_00902">
    <property type="entry name" value="TatC"/>
    <property type="match status" value="1"/>
</dbReference>
<evidence type="ECO:0000256" key="3">
    <source>
        <dbReference type="ARBA" id="ARBA00022989"/>
    </source>
</evidence>
<organism evidence="6 7">
    <name type="scientific">Bartonella vinsonii subsp. berkhoffii str. Tweed</name>
    <dbReference type="NCBI Taxonomy" id="1094502"/>
    <lineage>
        <taxon>Bacteria</taxon>
        <taxon>Pseudomonadati</taxon>
        <taxon>Pseudomonadota</taxon>
        <taxon>Alphaproteobacteria</taxon>
        <taxon>Hyphomicrobiales</taxon>
        <taxon>Bartonellaceae</taxon>
        <taxon>Bartonella</taxon>
    </lineage>
</organism>
<dbReference type="HOGENOM" id="CLU_031942_1_0_5"/>
<gene>
    <name evidence="5 6" type="primary">tatC</name>
    <name evidence="6" type="ORF">BVtw_06530</name>
</gene>
<accession>N6UY05</accession>
<feature type="transmembrane region" description="Helical" evidence="5">
    <location>
        <begin position="26"/>
        <end position="47"/>
    </location>
</feature>
<dbReference type="GO" id="GO:0043953">
    <property type="term" value="P:protein transport by the Tat complex"/>
    <property type="evidence" value="ECO:0007669"/>
    <property type="project" value="UniProtKB-UniRule"/>
</dbReference>
<dbReference type="InterPro" id="IPR002033">
    <property type="entry name" value="TatC"/>
</dbReference>
<feature type="transmembrane region" description="Helical" evidence="5">
    <location>
        <begin position="168"/>
        <end position="191"/>
    </location>
</feature>
<keyword evidence="5" id="KW-0813">Transport</keyword>
<dbReference type="PANTHER" id="PTHR30371">
    <property type="entry name" value="SEC-INDEPENDENT PROTEIN TRANSLOCASE PROTEIN TATC"/>
    <property type="match status" value="1"/>
</dbReference>
<evidence type="ECO:0000256" key="1">
    <source>
        <dbReference type="ARBA" id="ARBA00004141"/>
    </source>
</evidence>
<dbReference type="Proteomes" id="UP000014011">
    <property type="component" value="Unassembled WGS sequence"/>
</dbReference>
<dbReference type="PATRIC" id="fig|1094502.3.peg.760"/>
<name>N6UY05_BARVB</name>
<comment type="function">
    <text evidence="5">Part of the twin-arginine translocation (Tat) system that transports large folded proteins containing a characteristic twin-arginine motif in their signal peptide across membranes. Together with TatB, TatC is part of a receptor directly interacting with Tat signal peptides.</text>
</comment>
<reference evidence="6 7" key="1">
    <citation type="journal article" date="2013" name="PLoS Genet.">
        <title>A gene transfer agent and a dynamic repertoire of secretion systems hold the keys to the explosive radiation of the emerging pathogen Bartonella.</title>
        <authorList>
            <person name="Guy L."/>
            <person name="Nystedt B."/>
            <person name="Toft C."/>
            <person name="Zaremba-Niedzwiedzka K."/>
            <person name="Berglund E.C."/>
            <person name="Granberg F."/>
            <person name="Naslund K."/>
            <person name="Eriksson A.S."/>
            <person name="Andersson S.G."/>
        </authorList>
    </citation>
    <scope>NUCLEOTIDE SEQUENCE [LARGE SCALE GENOMIC DNA]</scope>
    <source>
        <strain evidence="6">Tweed</strain>
    </source>
</reference>
<evidence type="ECO:0000256" key="2">
    <source>
        <dbReference type="ARBA" id="ARBA00022692"/>
    </source>
</evidence>
<comment type="caution">
    <text evidence="6">The sequence shown here is derived from an EMBL/GenBank/DDBJ whole genome shotgun (WGS) entry which is preliminary data.</text>
</comment>
<sequence length="267" mass="30421">MKVKKDEVDASMAPLIEHLLELRQRIIAALVEFFVAVMMCFLIKDYILNFLIWPYQWAMKISGGNPESIGFQSTQVWETFLTKMKLAAFGAVILSFPYTAFQFYSFIAPGLYKNERMAFLPFLIGGLILFCIGGAFVYVLLAPIMLWFSLSQQFLPDIHLRIEFIVRISDYLSFMTPFIMILGLIFQLPLVTSLLTKIGLLTSYGLVSKRKWAILLSFIIAAIVTPSDFFTMFAVALPTIALYEISILIAYCIDLIAYCIEKRKKSS</sequence>
<keyword evidence="3 5" id="KW-1133">Transmembrane helix</keyword>
<dbReference type="PANTHER" id="PTHR30371:SF0">
    <property type="entry name" value="SEC-INDEPENDENT PROTEIN TRANSLOCASE PROTEIN TATC, CHLOROPLASTIC-RELATED"/>
    <property type="match status" value="1"/>
</dbReference>
<keyword evidence="5" id="KW-0653">Protein transport</keyword>
<feature type="transmembrane region" description="Helical" evidence="5">
    <location>
        <begin position="86"/>
        <end position="107"/>
    </location>
</feature>
<keyword evidence="5" id="KW-0811">Translocation</keyword>
<dbReference type="GO" id="GO:0009977">
    <property type="term" value="F:proton motive force dependent protein transmembrane transporter activity"/>
    <property type="evidence" value="ECO:0007669"/>
    <property type="project" value="TreeGrafter"/>
</dbReference>
<evidence type="ECO:0000313" key="7">
    <source>
        <dbReference type="Proteomes" id="UP000014011"/>
    </source>
</evidence>
<comment type="similarity">
    <text evidence="5">Belongs to the TatC family.</text>
</comment>
<dbReference type="AlphaFoldDB" id="N6UY05"/>
<keyword evidence="2 5" id="KW-0812">Transmembrane</keyword>